<gene>
    <name evidence="2" type="ORF">EYC80_006539</name>
</gene>
<evidence type="ECO:0000313" key="3">
    <source>
        <dbReference type="Proteomes" id="UP000326757"/>
    </source>
</evidence>
<dbReference type="EMBL" id="VIGI01000014">
    <property type="protein sequence ID" value="KAB8291744.1"/>
    <property type="molecule type" value="Genomic_DNA"/>
</dbReference>
<proteinExistence type="predicted"/>
<evidence type="ECO:0000313" key="2">
    <source>
        <dbReference type="EMBL" id="KAB8291744.1"/>
    </source>
</evidence>
<reference evidence="2 3" key="1">
    <citation type="submission" date="2019-06" db="EMBL/GenBank/DDBJ databases">
        <title>Genome Sequence of the Brown Rot Fungal Pathogen Monilinia laxa.</title>
        <authorList>
            <person name="De Miccolis Angelini R.M."/>
            <person name="Landi L."/>
            <person name="Abate D."/>
            <person name="Pollastro S."/>
            <person name="Romanazzi G."/>
            <person name="Faretra F."/>
        </authorList>
    </citation>
    <scope>NUCLEOTIDE SEQUENCE [LARGE SCALE GENOMIC DNA]</scope>
    <source>
        <strain evidence="2 3">Mlax316</strain>
    </source>
</reference>
<comment type="caution">
    <text evidence="2">The sequence shown here is derived from an EMBL/GenBank/DDBJ whole genome shotgun (WGS) entry which is preliminary data.</text>
</comment>
<dbReference type="Proteomes" id="UP000326757">
    <property type="component" value="Unassembled WGS sequence"/>
</dbReference>
<protein>
    <submittedName>
        <fullName evidence="2">Uncharacterized protein</fullName>
    </submittedName>
</protein>
<keyword evidence="1" id="KW-0472">Membrane</keyword>
<keyword evidence="1" id="KW-1133">Transmembrane helix</keyword>
<keyword evidence="1" id="KW-0812">Transmembrane</keyword>
<feature type="transmembrane region" description="Helical" evidence="1">
    <location>
        <begin position="31"/>
        <end position="51"/>
    </location>
</feature>
<organism evidence="2 3">
    <name type="scientific">Monilinia laxa</name>
    <name type="common">Brown rot fungus</name>
    <name type="synonym">Sclerotinia laxa</name>
    <dbReference type="NCBI Taxonomy" id="61186"/>
    <lineage>
        <taxon>Eukaryota</taxon>
        <taxon>Fungi</taxon>
        <taxon>Dikarya</taxon>
        <taxon>Ascomycota</taxon>
        <taxon>Pezizomycotina</taxon>
        <taxon>Leotiomycetes</taxon>
        <taxon>Helotiales</taxon>
        <taxon>Sclerotiniaceae</taxon>
        <taxon>Monilinia</taxon>
    </lineage>
</organism>
<dbReference type="OrthoDB" id="61113at2759"/>
<accession>A0A5N6JUZ7</accession>
<name>A0A5N6JUZ7_MONLA</name>
<keyword evidence="3" id="KW-1185">Reference proteome</keyword>
<sequence length="262" mass="30302">MSSSEFSPLTISAGKVPHGLSEHDRNSEYHGVPMTAVLSVFAAIAFAFYITRIYTKIRVFRQPGWDDLVCTLGMIIRSDQSPNPFNANIEVIGRSLDGYRVLWNRFHPRTSGQTHVEYNVRKFHWRSLCQTSLYHASHRNSDTRPHQAFHLPLLQPSILALEVVPMGYNRRRKLQQRILSDDDNPLWREIGSQSDETFNTHIVRGPCHQYIALCYTSASGYPTTDGEEETYSYLFRGYIGNNRFYSQSFFQDQNLWQARSDI</sequence>
<evidence type="ECO:0000256" key="1">
    <source>
        <dbReference type="SAM" id="Phobius"/>
    </source>
</evidence>
<dbReference type="AlphaFoldDB" id="A0A5N6JUZ7"/>